<name>A0A9D1YW08_9MICO</name>
<proteinExistence type="predicted"/>
<dbReference type="EMBL" id="DXDC01000231">
    <property type="protein sequence ID" value="HIY66177.1"/>
    <property type="molecule type" value="Genomic_DNA"/>
</dbReference>
<accession>A0A9D1YW08</accession>
<protein>
    <submittedName>
        <fullName evidence="1">Uncharacterized protein</fullName>
    </submittedName>
</protein>
<reference evidence="1" key="2">
    <citation type="submission" date="2021-04" db="EMBL/GenBank/DDBJ databases">
        <authorList>
            <person name="Gilroy R."/>
        </authorList>
    </citation>
    <scope>NUCLEOTIDE SEQUENCE</scope>
    <source>
        <strain evidence="1">ChiGjej1B1-98</strain>
    </source>
</reference>
<dbReference type="SUPFAM" id="SSF55804">
    <property type="entry name" value="Phoshotransferase/anion transport protein"/>
    <property type="match status" value="1"/>
</dbReference>
<dbReference type="InterPro" id="IPR016152">
    <property type="entry name" value="PTrfase/Anion_transptr"/>
</dbReference>
<gene>
    <name evidence="1" type="ORF">H9830_07870</name>
</gene>
<dbReference type="Proteomes" id="UP000824005">
    <property type="component" value="Unassembled WGS sequence"/>
</dbReference>
<evidence type="ECO:0000313" key="1">
    <source>
        <dbReference type="EMBL" id="HIY66177.1"/>
    </source>
</evidence>
<organism evidence="1 2">
    <name type="scientific">Candidatus Agrococcus pullicola</name>
    <dbReference type="NCBI Taxonomy" id="2838429"/>
    <lineage>
        <taxon>Bacteria</taxon>
        <taxon>Bacillati</taxon>
        <taxon>Actinomycetota</taxon>
        <taxon>Actinomycetes</taxon>
        <taxon>Micrococcales</taxon>
        <taxon>Microbacteriaceae</taxon>
        <taxon>Agrococcus</taxon>
    </lineage>
</organism>
<feature type="non-terminal residue" evidence="1">
    <location>
        <position position="1"/>
    </location>
</feature>
<reference evidence="1" key="1">
    <citation type="journal article" date="2021" name="PeerJ">
        <title>Extensive microbial diversity within the chicken gut microbiome revealed by metagenomics and culture.</title>
        <authorList>
            <person name="Gilroy R."/>
            <person name="Ravi A."/>
            <person name="Getino M."/>
            <person name="Pursley I."/>
            <person name="Horton D.L."/>
            <person name="Alikhan N.F."/>
            <person name="Baker D."/>
            <person name="Gharbi K."/>
            <person name="Hall N."/>
            <person name="Watson M."/>
            <person name="Adriaenssens E.M."/>
            <person name="Foster-Nyarko E."/>
            <person name="Jarju S."/>
            <person name="Secka A."/>
            <person name="Antonio M."/>
            <person name="Oren A."/>
            <person name="Chaudhuri R.R."/>
            <person name="La Ragione R."/>
            <person name="Hildebrand F."/>
            <person name="Pallen M.J."/>
        </authorList>
    </citation>
    <scope>NUCLEOTIDE SEQUENCE</scope>
    <source>
        <strain evidence="1">ChiGjej1B1-98</strain>
    </source>
</reference>
<sequence>SDDDRVGVDIIITLLVTDPDKQVAVLGSLIELVQQTDWAAPFRAAVSPSDLASAFDAAFATP</sequence>
<evidence type="ECO:0000313" key="2">
    <source>
        <dbReference type="Proteomes" id="UP000824005"/>
    </source>
</evidence>
<comment type="caution">
    <text evidence="1">The sequence shown here is derived from an EMBL/GenBank/DDBJ whole genome shotgun (WGS) entry which is preliminary data.</text>
</comment>
<dbReference type="AlphaFoldDB" id="A0A9D1YW08"/>